<feature type="region of interest" description="Disordered" evidence="2">
    <location>
        <begin position="316"/>
        <end position="341"/>
    </location>
</feature>
<evidence type="ECO:0000256" key="1">
    <source>
        <dbReference type="SAM" id="Coils"/>
    </source>
</evidence>
<feature type="compositionally biased region" description="Acidic residues" evidence="2">
    <location>
        <begin position="74"/>
        <end position="89"/>
    </location>
</feature>
<evidence type="ECO:0000256" key="2">
    <source>
        <dbReference type="SAM" id="MobiDB-lite"/>
    </source>
</evidence>
<accession>A0AAD3H7W1</accession>
<feature type="compositionally biased region" description="Basic and acidic residues" evidence="2">
    <location>
        <begin position="24"/>
        <end position="43"/>
    </location>
</feature>
<protein>
    <submittedName>
        <fullName evidence="3">Uncharacterized protein</fullName>
    </submittedName>
</protein>
<feature type="coiled-coil region" evidence="1">
    <location>
        <begin position="436"/>
        <end position="495"/>
    </location>
</feature>
<proteinExistence type="predicted"/>
<feature type="compositionally biased region" description="Basic residues" evidence="2">
    <location>
        <begin position="10"/>
        <end position="21"/>
    </location>
</feature>
<evidence type="ECO:0000313" key="4">
    <source>
        <dbReference type="Proteomes" id="UP001054902"/>
    </source>
</evidence>
<evidence type="ECO:0000313" key="3">
    <source>
        <dbReference type="EMBL" id="GFH53491.1"/>
    </source>
</evidence>
<feature type="region of interest" description="Disordered" evidence="2">
    <location>
        <begin position="10"/>
        <end position="48"/>
    </location>
</feature>
<name>A0AAD3H7W1_9STRA</name>
<organism evidence="3 4">
    <name type="scientific">Chaetoceros tenuissimus</name>
    <dbReference type="NCBI Taxonomy" id="426638"/>
    <lineage>
        <taxon>Eukaryota</taxon>
        <taxon>Sar</taxon>
        <taxon>Stramenopiles</taxon>
        <taxon>Ochrophyta</taxon>
        <taxon>Bacillariophyta</taxon>
        <taxon>Coscinodiscophyceae</taxon>
        <taxon>Chaetocerotophycidae</taxon>
        <taxon>Chaetocerotales</taxon>
        <taxon>Chaetocerotaceae</taxon>
        <taxon>Chaetoceros</taxon>
    </lineage>
</organism>
<feature type="compositionally biased region" description="Polar residues" evidence="2">
    <location>
        <begin position="161"/>
        <end position="181"/>
    </location>
</feature>
<keyword evidence="1" id="KW-0175">Coiled coil</keyword>
<reference evidence="3 4" key="1">
    <citation type="journal article" date="2021" name="Sci. Rep.">
        <title>The genome of the diatom Chaetoceros tenuissimus carries an ancient integrated fragment of an extant virus.</title>
        <authorList>
            <person name="Hongo Y."/>
            <person name="Kimura K."/>
            <person name="Takaki Y."/>
            <person name="Yoshida Y."/>
            <person name="Baba S."/>
            <person name="Kobayashi G."/>
            <person name="Nagasaki K."/>
            <person name="Hano T."/>
            <person name="Tomaru Y."/>
        </authorList>
    </citation>
    <scope>NUCLEOTIDE SEQUENCE [LARGE SCALE GENOMIC DNA]</scope>
    <source>
        <strain evidence="3 4">NIES-3715</strain>
    </source>
</reference>
<gene>
    <name evidence="3" type="ORF">CTEN210_09967</name>
</gene>
<feature type="region of interest" description="Disordered" evidence="2">
    <location>
        <begin position="161"/>
        <end position="192"/>
    </location>
</feature>
<keyword evidence="4" id="KW-1185">Reference proteome</keyword>
<sequence length="576" mass="66285">MVSRRRRLFRFFSPKKSKKNPTKNVEETKSLQNKRGSEKKEVDNNSISHSEEDIINALDSLNVKDFAVAQDQSIDEEVREETKSDDDMEHDNMCKSTSNNVLPPKILGRKGSLTNPIYPAIEKDKDSGFYVSPVSSSESLAYDQLQKTNSKKELYYSSSGSLQTSNHSIQHNSFKSLSSSKMGEPDPSLDAHHQEIDESCSEQIGEPDKCEEHVTNEICNTSTNEDPTVCLEVKTMLDQTNDSKIKSFIAETSFVSEITFDGANLLQDQINVKEKIEDKPEKGIENGNRRIKKSKRLDKIYEKVLELQRENEELKKENERLHMDSKLYQDKQQKQDERNSERLDTITAKVANLQSENFHLNVDNKRLYKKLYEIMGNHTDDYLHPIQNDKRICSATVECDDSDDCNSTGRGECEEENFRLAHSHEDDCTEVESKSSAEQRSRIESLERQLQEKITRVNDLEAHIKDLNDEMIQLRQSHEEEQRQQKEAYIELKRETTQIVTWLKRKIGQANPQHNDNDDDSLTPSERQNLAMEIEGEMVDWKKSLVVSSNEEMIELNIHSSDSIDESTVTNPLSPI</sequence>
<dbReference type="AlphaFoldDB" id="A0AAD3H7W1"/>
<dbReference type="EMBL" id="BLLK01000047">
    <property type="protein sequence ID" value="GFH53491.1"/>
    <property type="molecule type" value="Genomic_DNA"/>
</dbReference>
<feature type="region of interest" description="Disordered" evidence="2">
    <location>
        <begin position="74"/>
        <end position="107"/>
    </location>
</feature>
<dbReference type="Proteomes" id="UP001054902">
    <property type="component" value="Unassembled WGS sequence"/>
</dbReference>
<comment type="caution">
    <text evidence="3">The sequence shown here is derived from an EMBL/GenBank/DDBJ whole genome shotgun (WGS) entry which is preliminary data.</text>
</comment>